<evidence type="ECO:0000256" key="2">
    <source>
        <dbReference type="ARBA" id="ARBA00022598"/>
    </source>
</evidence>
<sequence>MMHRIFVLAIVILGSTVVDAEDLTDCKMTHVYAVTQVKSIGIEIPSNSECGEGTEITCVSLEQINCDSIGCLIEFKKTSECDILITSGTETNNENGSLGRCMQCLEIKVADGVGNAVPTGQRGEIWTRSSTIMTDYFNDSEKTSETITSSS</sequence>
<proteinExistence type="inferred from homology"/>
<protein>
    <submittedName>
        <fullName evidence="4">Uncharacterized protein</fullName>
    </submittedName>
</protein>
<evidence type="ECO:0000256" key="1">
    <source>
        <dbReference type="ARBA" id="ARBA00006432"/>
    </source>
</evidence>
<dbReference type="PANTHER" id="PTHR24096:SF149">
    <property type="entry name" value="AMP-BINDING DOMAIN-CONTAINING PROTEIN-RELATED"/>
    <property type="match status" value="1"/>
</dbReference>
<dbReference type="EMBL" id="CAJNOT010001802">
    <property type="protein sequence ID" value="CAF1250905.1"/>
    <property type="molecule type" value="Genomic_DNA"/>
</dbReference>
<name>A0A815A0U2_9BILA</name>
<evidence type="ECO:0000256" key="3">
    <source>
        <dbReference type="SAM" id="SignalP"/>
    </source>
</evidence>
<comment type="similarity">
    <text evidence="1">Belongs to the ATP-dependent AMP-binding enzyme family.</text>
</comment>
<dbReference type="Proteomes" id="UP000663864">
    <property type="component" value="Unassembled WGS sequence"/>
</dbReference>
<dbReference type="SUPFAM" id="SSF56801">
    <property type="entry name" value="Acetyl-CoA synthetase-like"/>
    <property type="match status" value="1"/>
</dbReference>
<reference evidence="4" key="1">
    <citation type="submission" date="2021-02" db="EMBL/GenBank/DDBJ databases">
        <authorList>
            <person name="Nowell W R."/>
        </authorList>
    </citation>
    <scope>NUCLEOTIDE SEQUENCE</scope>
</reference>
<organism evidence="4 5">
    <name type="scientific">Rotaria sordida</name>
    <dbReference type="NCBI Taxonomy" id="392033"/>
    <lineage>
        <taxon>Eukaryota</taxon>
        <taxon>Metazoa</taxon>
        <taxon>Spiralia</taxon>
        <taxon>Gnathifera</taxon>
        <taxon>Rotifera</taxon>
        <taxon>Eurotatoria</taxon>
        <taxon>Bdelloidea</taxon>
        <taxon>Philodinida</taxon>
        <taxon>Philodinidae</taxon>
        <taxon>Rotaria</taxon>
    </lineage>
</organism>
<dbReference type="AlphaFoldDB" id="A0A815A0U2"/>
<dbReference type="GO" id="GO:0016405">
    <property type="term" value="F:CoA-ligase activity"/>
    <property type="evidence" value="ECO:0007669"/>
    <property type="project" value="TreeGrafter"/>
</dbReference>
<comment type="caution">
    <text evidence="4">The sequence shown here is derived from an EMBL/GenBank/DDBJ whole genome shotgun (WGS) entry which is preliminary data.</text>
</comment>
<dbReference type="Gene3D" id="2.30.38.10">
    <property type="entry name" value="Luciferase, Domain 3"/>
    <property type="match status" value="1"/>
</dbReference>
<keyword evidence="2" id="KW-0436">Ligase</keyword>
<dbReference type="PANTHER" id="PTHR24096">
    <property type="entry name" value="LONG-CHAIN-FATTY-ACID--COA LIGASE"/>
    <property type="match status" value="1"/>
</dbReference>
<evidence type="ECO:0000313" key="5">
    <source>
        <dbReference type="Proteomes" id="UP000663864"/>
    </source>
</evidence>
<dbReference type="Gene3D" id="3.40.50.980">
    <property type="match status" value="1"/>
</dbReference>
<feature type="chain" id="PRO_5032467899" evidence="3">
    <location>
        <begin position="21"/>
        <end position="151"/>
    </location>
</feature>
<evidence type="ECO:0000313" key="4">
    <source>
        <dbReference type="EMBL" id="CAF1250905.1"/>
    </source>
</evidence>
<accession>A0A815A0U2</accession>
<gene>
    <name evidence="4" type="ORF">ZHD862_LOCUS25381</name>
</gene>
<keyword evidence="3" id="KW-0732">Signal</keyword>
<feature type="signal peptide" evidence="3">
    <location>
        <begin position="1"/>
        <end position="20"/>
    </location>
</feature>